<dbReference type="InterPro" id="IPR015943">
    <property type="entry name" value="WD40/YVTN_repeat-like_dom_sf"/>
</dbReference>
<feature type="compositionally biased region" description="Low complexity" evidence="4">
    <location>
        <begin position="142"/>
        <end position="154"/>
    </location>
</feature>
<dbReference type="PROSITE" id="PS50294">
    <property type="entry name" value="WD_REPEATS_REGION"/>
    <property type="match status" value="6"/>
</dbReference>
<dbReference type="PROSITE" id="PS50082">
    <property type="entry name" value="WD_REPEATS_2"/>
    <property type="match status" value="9"/>
</dbReference>
<comment type="caution">
    <text evidence="6">The sequence shown here is derived from an EMBL/GenBank/DDBJ whole genome shotgun (WGS) entry which is preliminary data.</text>
</comment>
<proteinExistence type="predicted"/>
<dbReference type="Gene3D" id="3.40.50.300">
    <property type="entry name" value="P-loop containing nucleotide triphosphate hydrolases"/>
    <property type="match status" value="1"/>
</dbReference>
<sequence length="1824" mass="200575">MSFHLNTALTLASTGTQILYDVLEHLIDYESYCSAKMHGKLEWKRNEGGQVGALLKLYFLFILSQSDYLFVTRTFARRQRDLRLSRPRSPHRARRANPRSAEWTHSARHSHTELRVIGGLMTPAWLPRRTLAARRTVHTDAARPAARGADAEAGPDMDSTVSSFALDTRPGQLGRHDEMGVLGEAAADVSSPPKNPVIDGTDRQLKVKLKIMKARGLPIWNLGSAYIVSVTAEGVEEKTRPAKDWNQEIDIVTCSFKHDMKLEVVISAITNDTVTKDPTDLAQVAAAFHKATDPILGEKSPTQLSAALEHREELGAVGDAATGLVEAFEPLSEIFGNFLKNLEIFCGVVDAITEIHPYAKLAWNLIKWIPNSLLSELDLQDSITGLCKALDDTLLFIENAEPIKQWKDPDLKNQQTILSRLTLQVLECCRFLNEFTGKINGDNLVWQTVKHTFSREDATKKIAAYLTTLQSLQREFEGRASVITQVAVFRFLATVDTVVHDLRELQESQIPILLRREEDATFRADKGCLLGTREKILEHLTQWIETPNPDTCTFILFGIAGSGKSAIAHEVARRYSVMHCLGSSFYFSSSDSTSRRPHTLFKNMALDLADFDTALRSVIAESLKADSSLAASRECGKLFKHLIQEPVEKLSAVGPILIVIDALDESGSSAAERKELLDVLSQNLSALPSNFRFLITSRPYQDILDSFSSSTKFLNMHMTDEMPQSDILHDITTFISNEFKRQFKNDAKFYSQYIDGLADKAEGLFQWASLACQLSTQFMFSSPKEVIEDILSLPSNSLDALYTKALKPFVQPGGDFSCFRHIMSFVLSAFEPLTMQTLSKMYRLAMAEKENFVGDIPDREDPVKRVLGLMGALLSGVHTDNVQIRPLHTSFRDFLLDSKRSGDFHVNCDQGHRDFAISTLRYMNNSGKLFFNMCGLKTSYRRNRDIPNFRARVDGALDRDVSYSSRFWAKHLEKVPTDALFSEPLKRWINEKLLFWLEALSLLDAYAAGPASLSIALKWTKVLFICSTHVHLPNNYLQDSLPSDKSSISMLEDALHFCRIFARCIIQSAPHLYLSALQLCPDNSLIKQHYLPLFHSTLRLSSGAMVAWPQQQMSIAFADNPVVMAMSSDGARIAVGLETGAVRFWDAETGDQARTVLEHLGFVRSIALSADGKRVVSGSWGDSTVRIWNADTGKQIGAALAGHSGYISSVAISADGKRVVSGSVDSTVRIWNVDTGVGTALEGHSDQVTSVALSADADGKRAVSGSDDRTVCIWNADTGEQIGAALKGHSDSVTSVALSANGKRAVSGSDDCTMRIWNLDTDKEVGVAHSRTVTSVALSADGMRAVSASGGAMRIWNADTGQQIGTALEHGAPIRSVALSADGKRAVSGTWDGTVCIWNTEMSEQVVAPPQLRSGKFKSATLSADGKRVVCGFDDHTLRIWNVDTGDQVGTALEGHSGPVTSVAFSANGRCVVSGSYGDDAMRIWNADSGEEVAVLEGHSHGVDSFALSLDGRRIISVSGDCTVRIWNAEKYEQAGPAFDGMPETTCVALSADAKRAVSASQTRAVCIWNTDSGEEIGSAFEGQSWEDCVALSADGTRVVSVPRFLPPSVYLYNVTTGERIDTAFGYESYDTAVALSAVALSAEGKYFLSADLRGTIRIWDTDTGKQVVSALNGQHATGSDIDSVAFSADGKRIVSLSKDEVRVWNVDRGKQAEERGVLGFCSDRQSHGLRRVDLLTGAVPVTYPPGSDLLDMVRLDDDGWIIYNNGIEEHLIVWIPPAQWPQLYRPRTQLIIGDKTELDMSNFVHGSQWTDCYRPQSYLFHSM</sequence>
<gene>
    <name evidence="6" type="ORF">GGX14DRAFT_669358</name>
</gene>
<dbReference type="PANTHER" id="PTHR22847">
    <property type="entry name" value="WD40 REPEAT PROTEIN"/>
    <property type="match status" value="1"/>
</dbReference>
<evidence type="ECO:0000256" key="3">
    <source>
        <dbReference type="PROSITE-ProRule" id="PRU00221"/>
    </source>
</evidence>
<feature type="repeat" description="WD" evidence="3">
    <location>
        <begin position="1453"/>
        <end position="1495"/>
    </location>
</feature>
<accession>A0AAD6YH39</accession>
<dbReference type="GO" id="GO:1990234">
    <property type="term" value="C:transferase complex"/>
    <property type="evidence" value="ECO:0007669"/>
    <property type="project" value="UniProtKB-ARBA"/>
</dbReference>
<feature type="repeat" description="WD" evidence="3">
    <location>
        <begin position="1200"/>
        <end position="1236"/>
    </location>
</feature>
<dbReference type="SUPFAM" id="SSF50978">
    <property type="entry name" value="WD40 repeat-like"/>
    <property type="match status" value="1"/>
</dbReference>
<evidence type="ECO:0000256" key="2">
    <source>
        <dbReference type="ARBA" id="ARBA00022737"/>
    </source>
</evidence>
<dbReference type="SUPFAM" id="SSF52540">
    <property type="entry name" value="P-loop containing nucleoside triphosphate hydrolases"/>
    <property type="match status" value="1"/>
</dbReference>
<keyword evidence="7" id="KW-1185">Reference proteome</keyword>
<feature type="repeat" description="WD" evidence="3">
    <location>
        <begin position="1419"/>
        <end position="1451"/>
    </location>
</feature>
<dbReference type="SMART" id="SM00320">
    <property type="entry name" value="WD40"/>
    <property type="match status" value="13"/>
</dbReference>
<feature type="compositionally biased region" description="Basic residues" evidence="4">
    <location>
        <begin position="85"/>
        <end position="97"/>
    </location>
</feature>
<feature type="repeat" description="WD" evidence="3">
    <location>
        <begin position="1636"/>
        <end position="1670"/>
    </location>
</feature>
<dbReference type="PROSITE" id="PS50837">
    <property type="entry name" value="NACHT"/>
    <property type="match status" value="1"/>
</dbReference>
<protein>
    <recommendedName>
        <fullName evidence="5">NACHT domain-containing protein</fullName>
    </recommendedName>
</protein>
<dbReference type="InterPro" id="IPR020472">
    <property type="entry name" value="WD40_PAC1"/>
</dbReference>
<dbReference type="PROSITE" id="PS00678">
    <property type="entry name" value="WD_REPEATS_1"/>
    <property type="match status" value="6"/>
</dbReference>
<dbReference type="CDD" id="cd00200">
    <property type="entry name" value="WD40"/>
    <property type="match status" value="2"/>
</dbReference>
<evidence type="ECO:0000256" key="1">
    <source>
        <dbReference type="ARBA" id="ARBA00022574"/>
    </source>
</evidence>
<feature type="region of interest" description="Disordered" evidence="4">
    <location>
        <begin position="137"/>
        <end position="176"/>
    </location>
</feature>
<feature type="repeat" description="WD" evidence="3">
    <location>
        <begin position="1367"/>
        <end position="1408"/>
    </location>
</feature>
<dbReference type="Pfam" id="PF24883">
    <property type="entry name" value="NPHP3_N"/>
    <property type="match status" value="1"/>
</dbReference>
<evidence type="ECO:0000313" key="7">
    <source>
        <dbReference type="Proteomes" id="UP001219525"/>
    </source>
</evidence>
<dbReference type="EMBL" id="JARJCW010000008">
    <property type="protein sequence ID" value="KAJ7221322.1"/>
    <property type="molecule type" value="Genomic_DNA"/>
</dbReference>
<feature type="repeat" description="WD" evidence="3">
    <location>
        <begin position="1286"/>
        <end position="1327"/>
    </location>
</feature>
<dbReference type="SUPFAM" id="SSF50998">
    <property type="entry name" value="Quinoprotein alcohol dehydrogenase-like"/>
    <property type="match status" value="1"/>
</dbReference>
<feature type="repeat" description="WD" evidence="3">
    <location>
        <begin position="1241"/>
        <end position="1284"/>
    </location>
</feature>
<dbReference type="PANTHER" id="PTHR22847:SF637">
    <property type="entry name" value="WD REPEAT DOMAIN 5B"/>
    <property type="match status" value="1"/>
</dbReference>
<dbReference type="Gene3D" id="2.130.10.10">
    <property type="entry name" value="YVTN repeat-like/Quinoprotein amine dehydrogenase"/>
    <property type="match status" value="5"/>
</dbReference>
<dbReference type="InterPro" id="IPR019775">
    <property type="entry name" value="WD40_repeat_CS"/>
</dbReference>
<dbReference type="Proteomes" id="UP001219525">
    <property type="component" value="Unassembled WGS sequence"/>
</dbReference>
<dbReference type="InterPro" id="IPR036322">
    <property type="entry name" value="WD40_repeat_dom_sf"/>
</dbReference>
<dbReference type="InterPro" id="IPR007111">
    <property type="entry name" value="NACHT_NTPase"/>
</dbReference>
<feature type="domain" description="NACHT" evidence="5">
    <location>
        <begin position="552"/>
        <end position="699"/>
    </location>
</feature>
<keyword evidence="1 3" id="KW-0853">WD repeat</keyword>
<organism evidence="6 7">
    <name type="scientific">Mycena pura</name>
    <dbReference type="NCBI Taxonomy" id="153505"/>
    <lineage>
        <taxon>Eukaryota</taxon>
        <taxon>Fungi</taxon>
        <taxon>Dikarya</taxon>
        <taxon>Basidiomycota</taxon>
        <taxon>Agaricomycotina</taxon>
        <taxon>Agaricomycetes</taxon>
        <taxon>Agaricomycetidae</taxon>
        <taxon>Agaricales</taxon>
        <taxon>Marasmiineae</taxon>
        <taxon>Mycenaceae</taxon>
        <taxon>Mycena</taxon>
    </lineage>
</organism>
<feature type="repeat" description="WD" evidence="3">
    <location>
        <begin position="1496"/>
        <end position="1528"/>
    </location>
</feature>
<evidence type="ECO:0000313" key="6">
    <source>
        <dbReference type="EMBL" id="KAJ7221322.1"/>
    </source>
</evidence>
<keyword evidence="2" id="KW-0677">Repeat</keyword>
<evidence type="ECO:0000259" key="5">
    <source>
        <dbReference type="PROSITE" id="PS50837"/>
    </source>
</evidence>
<dbReference type="InterPro" id="IPR001680">
    <property type="entry name" value="WD40_rpt"/>
</dbReference>
<dbReference type="PRINTS" id="PR00320">
    <property type="entry name" value="GPROTEINBRPT"/>
</dbReference>
<evidence type="ECO:0000256" key="4">
    <source>
        <dbReference type="SAM" id="MobiDB-lite"/>
    </source>
</evidence>
<dbReference type="InterPro" id="IPR011047">
    <property type="entry name" value="Quinoprotein_ADH-like_sf"/>
</dbReference>
<dbReference type="InterPro" id="IPR056884">
    <property type="entry name" value="NPHP3-like_N"/>
</dbReference>
<dbReference type="Pfam" id="PF00400">
    <property type="entry name" value="WD40"/>
    <property type="match status" value="10"/>
</dbReference>
<feature type="repeat" description="WD" evidence="3">
    <location>
        <begin position="1156"/>
        <end position="1198"/>
    </location>
</feature>
<dbReference type="InterPro" id="IPR027417">
    <property type="entry name" value="P-loop_NTPase"/>
</dbReference>
<name>A0AAD6YH39_9AGAR</name>
<reference evidence="6" key="1">
    <citation type="submission" date="2023-03" db="EMBL/GenBank/DDBJ databases">
        <title>Massive genome expansion in bonnet fungi (Mycena s.s.) driven by repeated elements and novel gene families across ecological guilds.</title>
        <authorList>
            <consortium name="Lawrence Berkeley National Laboratory"/>
            <person name="Harder C.B."/>
            <person name="Miyauchi S."/>
            <person name="Viragh M."/>
            <person name="Kuo A."/>
            <person name="Thoen E."/>
            <person name="Andreopoulos B."/>
            <person name="Lu D."/>
            <person name="Skrede I."/>
            <person name="Drula E."/>
            <person name="Henrissat B."/>
            <person name="Morin E."/>
            <person name="Kohler A."/>
            <person name="Barry K."/>
            <person name="LaButti K."/>
            <person name="Morin E."/>
            <person name="Salamov A."/>
            <person name="Lipzen A."/>
            <person name="Mereny Z."/>
            <person name="Hegedus B."/>
            <person name="Baldrian P."/>
            <person name="Stursova M."/>
            <person name="Weitz H."/>
            <person name="Taylor A."/>
            <person name="Grigoriev I.V."/>
            <person name="Nagy L.G."/>
            <person name="Martin F."/>
            <person name="Kauserud H."/>
        </authorList>
    </citation>
    <scope>NUCLEOTIDE SEQUENCE</scope>
    <source>
        <strain evidence="6">9144</strain>
    </source>
</reference>
<feature type="region of interest" description="Disordered" evidence="4">
    <location>
        <begin position="82"/>
        <end position="108"/>
    </location>
</feature>